<evidence type="ECO:0000256" key="1">
    <source>
        <dbReference type="SAM" id="Phobius"/>
    </source>
</evidence>
<dbReference type="EMBL" id="JFAD01000001">
    <property type="protein sequence ID" value="EXU61459.1"/>
    <property type="molecule type" value="Genomic_DNA"/>
</dbReference>
<evidence type="ECO:0000313" key="2">
    <source>
        <dbReference type="EMBL" id="EXU61459.1"/>
    </source>
</evidence>
<name>A0A014L7N5_9BACT</name>
<gene>
    <name evidence="2" type="ORF">MOVI_0010</name>
</gene>
<dbReference type="Proteomes" id="UP000020977">
    <property type="component" value="Unassembled WGS sequence"/>
</dbReference>
<reference evidence="2 3" key="1">
    <citation type="submission" date="2014-03" db="EMBL/GenBank/DDBJ databases">
        <title>Genome sequence of Mycoplasma ovipneumoniae strain 14811.</title>
        <authorList>
            <person name="Sirand-Pugnet P."/>
            <person name="Breton M."/>
            <person name="Dordet-Frisoni E."/>
            <person name="Baranowski E."/>
            <person name="Barre A."/>
            <person name="Couture C."/>
            <person name="Dupuy V."/>
            <person name="Gaurivaud P."/>
            <person name="Jacob D."/>
            <person name="Lemaitre C."/>
            <person name="Manso-Silvan L."/>
            <person name="Nikolski M."/>
            <person name="Nouvel L.-X."/>
            <person name="Poumarat F."/>
            <person name="Tardy F."/>
            <person name="Thebault P."/>
            <person name="Theil S."/>
            <person name="Citti C."/>
            <person name="Thiaucourt F."/>
            <person name="Blanchard A."/>
        </authorList>
    </citation>
    <scope>NUCLEOTIDE SEQUENCE [LARGE SCALE GENOMIC DNA]</scope>
    <source>
        <strain evidence="2 3">14811</strain>
    </source>
</reference>
<dbReference type="AlphaFoldDB" id="A0A014L7N5"/>
<feature type="transmembrane region" description="Helical" evidence="1">
    <location>
        <begin position="28"/>
        <end position="50"/>
    </location>
</feature>
<keyword evidence="1" id="KW-0812">Transmembrane</keyword>
<keyword evidence="1" id="KW-0472">Membrane</keyword>
<accession>A0A014L7N5</accession>
<proteinExistence type="predicted"/>
<organism evidence="2 3">
    <name type="scientific">Mesomycoplasma ovipneumoniae 14811</name>
    <dbReference type="NCBI Taxonomy" id="1188239"/>
    <lineage>
        <taxon>Bacteria</taxon>
        <taxon>Bacillati</taxon>
        <taxon>Mycoplasmatota</taxon>
        <taxon>Mycoplasmoidales</taxon>
        <taxon>Metamycoplasmataceae</taxon>
        <taxon>Mesomycoplasma</taxon>
    </lineage>
</organism>
<comment type="caution">
    <text evidence="2">The sequence shown here is derived from an EMBL/GenBank/DDBJ whole genome shotgun (WGS) entry which is preliminary data.</text>
</comment>
<protein>
    <submittedName>
        <fullName evidence="2">Uncharacterized protein</fullName>
    </submittedName>
</protein>
<sequence length="980" mass="112655">MLKFFIEHIGGKVTKSTITKKLLTKKNIFLLGLSTIAGGVIIATPLLVFANLELKNPRIDVQNQAKSISFISIKDKYLNANSDYLDLKKKLLNDDNTKKTDIDLTDFFDFYQTNNSSIPVNFSTDHNWKPFKLEIFDIKPDDNEQTFEVYWRVLQKLDDDKTATSDLFKQKVAYNYVPDYSLSNFSTYSEDQLKKLRPYTNSEVNFSFKKELTKLISVEDFQKEVNSAKNDAEAREIINKYFNLDETISEIFSNKSFYFESESGIKKPRYDINLVKDQIITDRYLVKTATPGVYKLTFVAQFSSDFSKEIAADINKDSKFFVTTQLDLSNFFLDKSISDDIVLSEFSDSDYFAINNFSQNNSTLITGWDFLNYYNNEIFATKEKRADFLNSLIEKIVKTPLISKIRFENKLANLNFNQILKFLDVQIKLDTEQVNLDFKDNNVVAQINGDIVIKDKRNDKIVTTKKFSQSIKNFEILAQNDPDFATLVKKSALTIEPKLQVSVPTSNQKGIPKEEILALIQSNNFEKLKKVLQNSRYYGFRFDETQLKSMVDSYNLPTVEDLIKNSNVDDAASKGITSIYSNYFNSDEKISQFLSFLSKQDISFVAKYWFDYLKHFGLIKSETNWPENSDSNELFKKLSEIKIKPTKQPRGQTIEETADPTVWLFSFNYGFLNTDKPLENGFYINNELKNTLNLMKTNSSFSPEYFIKQIELHANQISNADFAQQDNKNNIENLTDFLAAFYSLAYSKQKSQKLFTGNFGKDFNYKIQFSLEPNLTNVDALEKQNDQNLKLKYWYNIGPVDKNGDLVSVIYQTKKSEIELKINPDNKLLSDEVDKLDEIASTFSPNSQIVILSKQDLDDLKSQINLAISTKEGEPVSVDKQVEKLPFSSYLTFEHKDIDLGFYAIKTKQSQTTGAPGTAESQTTTDTDISGVLEKIPNTGSRVQYNLFLYLYDRNKPKIVSSQPIRVIVMEHTSSLLLKK</sequence>
<evidence type="ECO:0000313" key="3">
    <source>
        <dbReference type="Proteomes" id="UP000020977"/>
    </source>
</evidence>
<dbReference type="eggNOG" id="ENOG5031YI6">
    <property type="taxonomic scope" value="Bacteria"/>
</dbReference>
<keyword evidence="1" id="KW-1133">Transmembrane helix</keyword>
<dbReference type="NCBIfam" id="NF045828">
    <property type="entry name" value="P97_adhes_Nterm"/>
    <property type="match status" value="1"/>
</dbReference>
<dbReference type="InterPro" id="IPR054789">
    <property type="entry name" value="P97_adhes_N"/>
</dbReference>